<protein>
    <submittedName>
        <fullName evidence="1">Uncharacterized protein</fullName>
    </submittedName>
</protein>
<organism evidence="1">
    <name type="scientific">Arundo donax</name>
    <name type="common">Giant reed</name>
    <name type="synonym">Donax arundinaceus</name>
    <dbReference type="NCBI Taxonomy" id="35708"/>
    <lineage>
        <taxon>Eukaryota</taxon>
        <taxon>Viridiplantae</taxon>
        <taxon>Streptophyta</taxon>
        <taxon>Embryophyta</taxon>
        <taxon>Tracheophyta</taxon>
        <taxon>Spermatophyta</taxon>
        <taxon>Magnoliopsida</taxon>
        <taxon>Liliopsida</taxon>
        <taxon>Poales</taxon>
        <taxon>Poaceae</taxon>
        <taxon>PACMAD clade</taxon>
        <taxon>Arundinoideae</taxon>
        <taxon>Arundineae</taxon>
        <taxon>Arundo</taxon>
    </lineage>
</organism>
<reference evidence="1" key="1">
    <citation type="submission" date="2014-09" db="EMBL/GenBank/DDBJ databases">
        <authorList>
            <person name="Magalhaes I.L.F."/>
            <person name="Oliveira U."/>
            <person name="Santos F.R."/>
            <person name="Vidigal T.H.D.A."/>
            <person name="Brescovit A.D."/>
            <person name="Santos A.J."/>
        </authorList>
    </citation>
    <scope>NUCLEOTIDE SEQUENCE</scope>
    <source>
        <tissue evidence="1">Shoot tissue taken approximately 20 cm above the soil surface</tissue>
    </source>
</reference>
<accession>A0A0A9H8R2</accession>
<name>A0A0A9H8R2_ARUDO</name>
<proteinExistence type="predicted"/>
<sequence length="24" mass="2817">MVYKPSSCCQRHQRQLLGSAYFIT</sequence>
<dbReference type="AlphaFoldDB" id="A0A0A9H8R2"/>
<dbReference type="EMBL" id="GBRH01164799">
    <property type="protein sequence ID" value="JAE33097.1"/>
    <property type="molecule type" value="Transcribed_RNA"/>
</dbReference>
<evidence type="ECO:0000313" key="1">
    <source>
        <dbReference type="EMBL" id="JAE33097.1"/>
    </source>
</evidence>
<reference evidence="1" key="2">
    <citation type="journal article" date="2015" name="Data Brief">
        <title>Shoot transcriptome of the giant reed, Arundo donax.</title>
        <authorList>
            <person name="Barrero R.A."/>
            <person name="Guerrero F.D."/>
            <person name="Moolhuijzen P."/>
            <person name="Goolsby J.A."/>
            <person name="Tidwell J."/>
            <person name="Bellgard S.E."/>
            <person name="Bellgard M.I."/>
        </authorList>
    </citation>
    <scope>NUCLEOTIDE SEQUENCE</scope>
    <source>
        <tissue evidence="1">Shoot tissue taken approximately 20 cm above the soil surface</tissue>
    </source>
</reference>